<feature type="compositionally biased region" description="Polar residues" evidence="1">
    <location>
        <begin position="16"/>
        <end position="28"/>
    </location>
</feature>
<evidence type="ECO:0000313" key="2">
    <source>
        <dbReference type="EMBL" id="EHC79663.1"/>
    </source>
</evidence>
<name>G5Q278_SALMO</name>
<dbReference type="Proteomes" id="UP000003221">
    <property type="component" value="Unassembled WGS sequence"/>
</dbReference>
<sequence length="39" mass="4222">MRRSGMADKAAFCNIPQSITGNDQQNSVELPVPPVSFSK</sequence>
<dbReference type="AlphaFoldDB" id="G5Q278"/>
<dbReference type="PATRIC" id="fig|913242.3.peg.1773"/>
<feature type="region of interest" description="Disordered" evidence="1">
    <location>
        <begin position="16"/>
        <end position="39"/>
    </location>
</feature>
<dbReference type="EMBL" id="AFCS01000505">
    <property type="protein sequence ID" value="EHC79663.1"/>
    <property type="molecule type" value="Genomic_DNA"/>
</dbReference>
<organism evidence="2 3">
    <name type="scientific">Salmonella enterica subsp. enterica serovar Montevideo str. S5-403</name>
    <dbReference type="NCBI Taxonomy" id="913242"/>
    <lineage>
        <taxon>Bacteria</taxon>
        <taxon>Pseudomonadati</taxon>
        <taxon>Pseudomonadota</taxon>
        <taxon>Gammaproteobacteria</taxon>
        <taxon>Enterobacterales</taxon>
        <taxon>Enterobacteriaceae</taxon>
        <taxon>Salmonella</taxon>
    </lineage>
</organism>
<protein>
    <submittedName>
        <fullName evidence="2">Uncharacterized protein</fullName>
    </submittedName>
</protein>
<accession>G5Q278</accession>
<proteinExistence type="predicted"/>
<comment type="caution">
    <text evidence="2">The sequence shown here is derived from an EMBL/GenBank/DDBJ whole genome shotgun (WGS) entry which is preliminary data.</text>
</comment>
<evidence type="ECO:0000256" key="1">
    <source>
        <dbReference type="SAM" id="MobiDB-lite"/>
    </source>
</evidence>
<gene>
    <name evidence="2" type="ORF">LTSEMON_2022</name>
</gene>
<evidence type="ECO:0000313" key="3">
    <source>
        <dbReference type="Proteomes" id="UP000003221"/>
    </source>
</evidence>
<reference evidence="2 3" key="1">
    <citation type="journal article" date="2011" name="BMC Genomics">
        <title>Genome sequencing reveals diversification of virulence factor content and possible host adaptation in distinct subpopulations of Salmonella enterica.</title>
        <authorList>
            <person name="den Bakker H.C."/>
            <person name="Moreno Switt A.I."/>
            <person name="Govoni G."/>
            <person name="Cummings C.A."/>
            <person name="Ranieri M.L."/>
            <person name="Degoricija L."/>
            <person name="Hoelzer K."/>
            <person name="Rodriguez-Rivera L.D."/>
            <person name="Brown S."/>
            <person name="Bolchacova E."/>
            <person name="Furtado M.R."/>
            <person name="Wiedmann M."/>
        </authorList>
    </citation>
    <scope>NUCLEOTIDE SEQUENCE [LARGE SCALE GENOMIC DNA]</scope>
    <source>
        <strain evidence="2 3">S5-403</strain>
    </source>
</reference>